<dbReference type="PIRSF" id="PIRSF006429">
    <property type="entry name" value="GOGAT_lg_2"/>
    <property type="match status" value="1"/>
</dbReference>
<comment type="catalytic activity">
    <reaction evidence="5 6">
        <text>2 L-glutamate + NADP(+) = L-glutamine + 2-oxoglutarate + NADPH + H(+)</text>
        <dbReference type="Rhea" id="RHEA:15501"/>
        <dbReference type="ChEBI" id="CHEBI:15378"/>
        <dbReference type="ChEBI" id="CHEBI:16810"/>
        <dbReference type="ChEBI" id="CHEBI:29985"/>
        <dbReference type="ChEBI" id="CHEBI:57783"/>
        <dbReference type="ChEBI" id="CHEBI:58349"/>
        <dbReference type="ChEBI" id="CHEBI:58359"/>
        <dbReference type="EC" id="1.4.1.13"/>
    </reaction>
</comment>
<dbReference type="SUPFAM" id="SSF54862">
    <property type="entry name" value="4Fe-4S ferredoxins"/>
    <property type="match status" value="1"/>
</dbReference>
<dbReference type="SUPFAM" id="SSF51395">
    <property type="entry name" value="FMN-linked oxidoreductases"/>
    <property type="match status" value="1"/>
</dbReference>
<comment type="cofactor">
    <cofactor evidence="6">
        <name>FMN</name>
        <dbReference type="ChEBI" id="CHEBI:58210"/>
    </cofactor>
</comment>
<evidence type="ECO:0000313" key="8">
    <source>
        <dbReference type="EMBL" id="MDF0589957.1"/>
    </source>
</evidence>
<dbReference type="InterPro" id="IPR017900">
    <property type="entry name" value="4Fe4S_Fe_S_CS"/>
</dbReference>
<name>A0ABT5X5I8_9EURY</name>
<evidence type="ECO:0000256" key="2">
    <source>
        <dbReference type="ARBA" id="ARBA00022605"/>
    </source>
</evidence>
<dbReference type="InterPro" id="IPR024188">
    <property type="entry name" value="GltB"/>
</dbReference>
<organism evidence="8 9">
    <name type="scientific">Candidatus Methanocrinis natronophilus</name>
    <dbReference type="NCBI Taxonomy" id="3033396"/>
    <lineage>
        <taxon>Archaea</taxon>
        <taxon>Methanobacteriati</taxon>
        <taxon>Methanobacteriota</taxon>
        <taxon>Stenosarchaea group</taxon>
        <taxon>Methanomicrobia</taxon>
        <taxon>Methanotrichales</taxon>
        <taxon>Methanotrichaceae</taxon>
        <taxon>Methanocrinis</taxon>
    </lineage>
</organism>
<feature type="domain" description="4Fe-4S ferredoxin-type" evidence="7">
    <location>
        <begin position="9"/>
        <end position="38"/>
    </location>
</feature>
<dbReference type="CDD" id="cd02808">
    <property type="entry name" value="GltS_FMN"/>
    <property type="match status" value="1"/>
</dbReference>
<dbReference type="EMBL" id="JARFPK010000005">
    <property type="protein sequence ID" value="MDF0589957.1"/>
    <property type="molecule type" value="Genomic_DNA"/>
</dbReference>
<dbReference type="Gene3D" id="3.20.20.70">
    <property type="entry name" value="Aldolase class I"/>
    <property type="match status" value="1"/>
</dbReference>
<dbReference type="PANTHER" id="PTHR43819">
    <property type="entry name" value="ARCHAEAL-TYPE GLUTAMATE SYNTHASE [NADPH]"/>
    <property type="match status" value="1"/>
</dbReference>
<evidence type="ECO:0000256" key="5">
    <source>
        <dbReference type="ARBA" id="ARBA00048151"/>
    </source>
</evidence>
<keyword evidence="6" id="KW-0288">FMN</keyword>
<evidence type="ECO:0000259" key="7">
    <source>
        <dbReference type="PROSITE" id="PS51379"/>
    </source>
</evidence>
<evidence type="ECO:0000256" key="3">
    <source>
        <dbReference type="ARBA" id="ARBA00023002"/>
    </source>
</evidence>
<dbReference type="PIRSF" id="PIRSF500061">
    <property type="entry name" value="GOGAT_lg2_archl"/>
    <property type="match status" value="1"/>
</dbReference>
<keyword evidence="9" id="KW-1185">Reference proteome</keyword>
<evidence type="ECO:0000256" key="6">
    <source>
        <dbReference type="PIRNR" id="PIRNR006429"/>
    </source>
</evidence>
<dbReference type="InterPro" id="IPR002932">
    <property type="entry name" value="Glu_synthdom"/>
</dbReference>
<dbReference type="Proteomes" id="UP001220010">
    <property type="component" value="Unassembled WGS sequence"/>
</dbReference>
<sequence length="504" mass="54509">MRSFVFPEFEIIRDEERCGSCRGCERQCALGTHAYDPVADRLVSDDRKCAGCQRCVIFCPQKAIVVRPSPSFYRPNASWSREKIEDLKRQAETGGVLLTGCGSDKPFRIYWDHILLNASQVTNPSIDPLREPMELRTFLGRKPEMLEISREGKEVEIKTELYPNLTVETPILFSAMSFGAISYNAFKSLATAACRSGTYFNTGEGGLPREMRGEFGRCAIVQVASGRFGIDAEYLNVAQAVEIKVGQGAKPGIGGHLPGEKVSAAVAETRMIPQGTDAISPAPHHDIYSIEDLSTLITALKEATNYEKPISVKIAAVHNFAAIASGIVRAGADIIAIDGLRGGTGAAPKAIRDNVGIPTELAISSLDRRLREEGIRNRSSIIAAGGFRSSSDVIKAIALGADAVYIGSAALIAMGCTLCQKCYTGNCNWGICTQNPRLSGRLNVEIASQRLSNLISAWSHEIREMLGGMGINALESLRGNRDHLRGVGLYEWELDVLGIKGAGE</sequence>
<reference evidence="8 9" key="1">
    <citation type="submission" date="2023-03" db="EMBL/GenBank/DDBJ databases">
        <title>WGS of Methanotrichaceae archaeon Mx.</title>
        <authorList>
            <person name="Sorokin D.Y."/>
            <person name="Merkel A.Y."/>
        </authorList>
    </citation>
    <scope>NUCLEOTIDE SEQUENCE [LARGE SCALE GENOMIC DNA]</scope>
    <source>
        <strain evidence="8 9">Mx</strain>
    </source>
</reference>
<evidence type="ECO:0000256" key="1">
    <source>
        <dbReference type="ARBA" id="ARBA00009716"/>
    </source>
</evidence>
<dbReference type="InterPro" id="IPR017896">
    <property type="entry name" value="4Fe4S_Fe-S-bd"/>
</dbReference>
<accession>A0ABT5X5I8</accession>
<keyword evidence="4 6" id="KW-0314">Glutamate biosynthesis</keyword>
<comment type="similarity">
    <text evidence="1 6">Belongs to the glutamate synthase family.</text>
</comment>
<keyword evidence="3 6" id="KW-0560">Oxidoreductase</keyword>
<proteinExistence type="inferred from homology"/>
<keyword evidence="2 6" id="KW-0028">Amino-acid biosynthesis</keyword>
<keyword evidence="6" id="KW-0521">NADP</keyword>
<dbReference type="InterPro" id="IPR043578">
    <property type="entry name" value="GltB_archl_type"/>
</dbReference>
<dbReference type="EC" id="1.4.1.13" evidence="6"/>
<dbReference type="RefSeq" id="WP_316965712.1">
    <property type="nucleotide sequence ID" value="NZ_JARFPK010000005.1"/>
</dbReference>
<comment type="caution">
    <text evidence="8">The sequence shown here is derived from an EMBL/GenBank/DDBJ whole genome shotgun (WGS) entry which is preliminary data.</text>
</comment>
<protein>
    <recommendedName>
        <fullName evidence="6">Archaeal glutamate synthase [NADPH]</fullName>
        <ecNumber evidence="6">1.4.1.13</ecNumber>
    </recommendedName>
</protein>
<dbReference type="Gene3D" id="3.30.70.20">
    <property type="match status" value="1"/>
</dbReference>
<dbReference type="PROSITE" id="PS00198">
    <property type="entry name" value="4FE4S_FER_1"/>
    <property type="match status" value="1"/>
</dbReference>
<dbReference type="InterPro" id="IPR013785">
    <property type="entry name" value="Aldolase_TIM"/>
</dbReference>
<gene>
    <name evidence="8" type="ORF">P0O15_02030</name>
</gene>
<keyword evidence="6" id="KW-0285">Flavoprotein</keyword>
<dbReference type="PANTHER" id="PTHR43819:SF1">
    <property type="entry name" value="ARCHAEAL-TYPE GLUTAMATE SYNTHASE [NADPH]"/>
    <property type="match status" value="1"/>
</dbReference>
<evidence type="ECO:0000313" key="9">
    <source>
        <dbReference type="Proteomes" id="UP001220010"/>
    </source>
</evidence>
<evidence type="ECO:0000256" key="4">
    <source>
        <dbReference type="ARBA" id="ARBA00023164"/>
    </source>
</evidence>
<dbReference type="Pfam" id="PF01645">
    <property type="entry name" value="Glu_synthase"/>
    <property type="match status" value="1"/>
</dbReference>
<dbReference type="PROSITE" id="PS51379">
    <property type="entry name" value="4FE4S_FER_2"/>
    <property type="match status" value="2"/>
</dbReference>
<feature type="domain" description="4Fe-4S ferredoxin-type" evidence="7">
    <location>
        <begin position="40"/>
        <end position="69"/>
    </location>
</feature>